<dbReference type="InterPro" id="IPR018076">
    <property type="entry name" value="T2SS_GspF_dom"/>
</dbReference>
<feature type="domain" description="Type II secretion system protein GspF" evidence="9">
    <location>
        <begin position="274"/>
        <end position="395"/>
    </location>
</feature>
<keyword evidence="3" id="KW-1003">Cell membrane</keyword>
<dbReference type="PANTHER" id="PTHR30012">
    <property type="entry name" value="GENERAL SECRETION PATHWAY PROTEIN"/>
    <property type="match status" value="1"/>
</dbReference>
<comment type="caution">
    <text evidence="10">The sequence shown here is derived from an EMBL/GenBank/DDBJ whole genome shotgun (WGS) entry which is preliminary data.</text>
</comment>
<reference evidence="10 11" key="1">
    <citation type="journal article" date="2015" name="Nature">
        <title>rRNA introns, odd ribosomes, and small enigmatic genomes across a large radiation of phyla.</title>
        <authorList>
            <person name="Brown C.T."/>
            <person name="Hug L.A."/>
            <person name="Thomas B.C."/>
            <person name="Sharon I."/>
            <person name="Castelle C.J."/>
            <person name="Singh A."/>
            <person name="Wilkins M.J."/>
            <person name="Williams K.H."/>
            <person name="Banfield J.F."/>
        </authorList>
    </citation>
    <scope>NUCLEOTIDE SEQUENCE [LARGE SCALE GENOMIC DNA]</scope>
</reference>
<evidence type="ECO:0000256" key="6">
    <source>
        <dbReference type="ARBA" id="ARBA00022989"/>
    </source>
</evidence>
<evidence type="ECO:0000256" key="7">
    <source>
        <dbReference type="ARBA" id="ARBA00023136"/>
    </source>
</evidence>
<evidence type="ECO:0000313" key="11">
    <source>
        <dbReference type="Proteomes" id="UP000034764"/>
    </source>
</evidence>
<evidence type="ECO:0000256" key="4">
    <source>
        <dbReference type="ARBA" id="ARBA00022519"/>
    </source>
</evidence>
<accession>A0A0G0SE50</accession>
<dbReference type="EMBL" id="LBXD01000003">
    <property type="protein sequence ID" value="KKR23952.1"/>
    <property type="molecule type" value="Genomic_DNA"/>
</dbReference>
<feature type="transmembrane region" description="Helical" evidence="8">
    <location>
        <begin position="168"/>
        <end position="190"/>
    </location>
</feature>
<dbReference type="PANTHER" id="PTHR30012:SF0">
    <property type="entry name" value="TYPE II SECRETION SYSTEM PROTEIN F-RELATED"/>
    <property type="match status" value="1"/>
</dbReference>
<feature type="transmembrane region" description="Helical" evidence="8">
    <location>
        <begin position="376"/>
        <end position="397"/>
    </location>
</feature>
<dbReference type="Pfam" id="PF00482">
    <property type="entry name" value="T2SSF"/>
    <property type="match status" value="2"/>
</dbReference>
<comment type="similarity">
    <text evidence="2">Belongs to the GSP F family.</text>
</comment>
<proteinExistence type="inferred from homology"/>
<comment type="subcellular location">
    <subcellularLocation>
        <location evidence="1">Cell inner membrane</location>
        <topology evidence="1">Multi-pass membrane protein</topology>
    </subcellularLocation>
</comment>
<dbReference type="AlphaFoldDB" id="A0A0G0SE50"/>
<evidence type="ECO:0000256" key="8">
    <source>
        <dbReference type="SAM" id="Phobius"/>
    </source>
</evidence>
<protein>
    <submittedName>
        <fullName evidence="10">Type IV pilus inner membrane protein PilC</fullName>
    </submittedName>
</protein>
<keyword evidence="6 8" id="KW-1133">Transmembrane helix</keyword>
<feature type="domain" description="Type II secretion system protein GspF" evidence="9">
    <location>
        <begin position="68"/>
        <end position="191"/>
    </location>
</feature>
<gene>
    <name evidence="10" type="ORF">UT53_C0003G0017</name>
</gene>
<dbReference type="FunFam" id="1.20.81.30:FF:000001">
    <property type="entry name" value="Type II secretion system protein F"/>
    <property type="match status" value="2"/>
</dbReference>
<dbReference type="InterPro" id="IPR003004">
    <property type="entry name" value="GspF/PilC"/>
</dbReference>
<dbReference type="Gene3D" id="1.20.81.30">
    <property type="entry name" value="Type II secretion system (T2SS), domain F"/>
    <property type="match status" value="2"/>
</dbReference>
<feature type="transmembrane region" description="Helical" evidence="8">
    <location>
        <begin position="223"/>
        <end position="242"/>
    </location>
</feature>
<dbReference type="InterPro" id="IPR042094">
    <property type="entry name" value="T2SS_GspF_sf"/>
</dbReference>
<name>A0A0G0SE50_9BACT</name>
<evidence type="ECO:0000313" key="10">
    <source>
        <dbReference type="EMBL" id="KKR23952.1"/>
    </source>
</evidence>
<dbReference type="Proteomes" id="UP000034764">
    <property type="component" value="Unassembled WGS sequence"/>
</dbReference>
<evidence type="ECO:0000256" key="5">
    <source>
        <dbReference type="ARBA" id="ARBA00022692"/>
    </source>
</evidence>
<evidence type="ECO:0000256" key="3">
    <source>
        <dbReference type="ARBA" id="ARBA00022475"/>
    </source>
</evidence>
<evidence type="ECO:0000259" key="9">
    <source>
        <dbReference type="Pfam" id="PF00482"/>
    </source>
</evidence>
<dbReference type="GO" id="GO:0005886">
    <property type="term" value="C:plasma membrane"/>
    <property type="evidence" value="ECO:0007669"/>
    <property type="project" value="UniProtKB-SubCell"/>
</dbReference>
<organism evidence="10 11">
    <name type="scientific">Candidatus Yanofskybacteria bacterium GW2011_GWD2_39_48</name>
    <dbReference type="NCBI Taxonomy" id="1619031"/>
    <lineage>
        <taxon>Bacteria</taxon>
        <taxon>Candidatus Yanofskyibacteriota</taxon>
    </lineage>
</organism>
<keyword evidence="7 8" id="KW-0472">Membrane</keyword>
<sequence length="403" mass="44126">MDFKYKAQAKTGDMIDSKINASNEAEAVKVLQARGYLVLSIVQDKKNLFNIDVNDLFSKPKTKDIVAFTRQLSTLIDADMPLAAGLRTLAKQSEKPALGRIITSIADQVESGSSLSASLSAYPELFGSFYIKLVQSGEITGKLQETLLYLADYLERAQGISSKIRGALAYPAFILFALLIVGGIIVVYVLPQLLSIFKEAGGTMKLPITTVFLIWFTDFINSYIVQIFIGLIILIVGTWRYVKTPGGHRRLDILKVKIPGLGQVSKKLYIARIAESLSTLIKSGIPILDGIKITADLVGNDIYREILLQAEENVRSGGLISQVLEQHEEMPPLMTSMVAIGEKTGKLDFMLDHVAKFYKTESYETIQNISTLIEPILVLVLGFGVAVLVSSVLLPIYSMVGAG</sequence>
<evidence type="ECO:0000256" key="1">
    <source>
        <dbReference type="ARBA" id="ARBA00004429"/>
    </source>
</evidence>
<keyword evidence="4" id="KW-0997">Cell inner membrane</keyword>
<keyword evidence="5 8" id="KW-0812">Transmembrane</keyword>
<dbReference type="PRINTS" id="PR00812">
    <property type="entry name" value="BCTERIALGSPF"/>
</dbReference>
<evidence type="ECO:0000256" key="2">
    <source>
        <dbReference type="ARBA" id="ARBA00005745"/>
    </source>
</evidence>